<dbReference type="Proteomes" id="UP000077202">
    <property type="component" value="Unassembled WGS sequence"/>
</dbReference>
<dbReference type="EMBL" id="LVLJ01001998">
    <property type="protein sequence ID" value="OAE27063.1"/>
    <property type="molecule type" value="Genomic_DNA"/>
</dbReference>
<keyword evidence="3" id="KW-1185">Reference proteome</keyword>
<evidence type="ECO:0000256" key="1">
    <source>
        <dbReference type="SAM" id="MobiDB-lite"/>
    </source>
</evidence>
<dbReference type="AlphaFoldDB" id="A0A176W338"/>
<name>A0A176W338_MARPO</name>
<reference evidence="2" key="1">
    <citation type="submission" date="2016-03" db="EMBL/GenBank/DDBJ databases">
        <title>Mechanisms controlling the formation of the plant cell surface in tip-growing cells are functionally conserved among land plants.</title>
        <authorList>
            <person name="Honkanen S."/>
            <person name="Jones V.A."/>
            <person name="Morieri G."/>
            <person name="Champion C."/>
            <person name="Hetherington A.J."/>
            <person name="Kelly S."/>
            <person name="Saint-Marcoux D."/>
            <person name="Proust H."/>
            <person name="Prescott H."/>
            <person name="Dolan L."/>
        </authorList>
    </citation>
    <scope>NUCLEOTIDE SEQUENCE [LARGE SCALE GENOMIC DNA]</scope>
    <source>
        <tissue evidence="2">Whole gametophyte</tissue>
    </source>
</reference>
<proteinExistence type="predicted"/>
<accession>A0A176W338</accession>
<protein>
    <submittedName>
        <fullName evidence="2">Uncharacterized protein</fullName>
    </submittedName>
</protein>
<sequence>MTRGMRDDGNLRFLMTPTMIKQDLVAVVETGSWRILNKMVAKGVHMRKDGEEGDDVASEEGVEADVEEWDDCDNEDDMQIVLDDEAPIYTAAERHVDGNVSKIGGEFRVSTSRLPAAGSNLRWSLAVGVGDW</sequence>
<feature type="region of interest" description="Disordered" evidence="1">
    <location>
        <begin position="47"/>
        <end position="68"/>
    </location>
</feature>
<gene>
    <name evidence="2" type="ORF">AXG93_1440s1190</name>
</gene>
<evidence type="ECO:0000313" key="2">
    <source>
        <dbReference type="EMBL" id="OAE27063.1"/>
    </source>
</evidence>
<evidence type="ECO:0000313" key="3">
    <source>
        <dbReference type="Proteomes" id="UP000077202"/>
    </source>
</evidence>
<comment type="caution">
    <text evidence="2">The sequence shown here is derived from an EMBL/GenBank/DDBJ whole genome shotgun (WGS) entry which is preliminary data.</text>
</comment>
<organism evidence="2 3">
    <name type="scientific">Marchantia polymorpha subsp. ruderalis</name>
    <dbReference type="NCBI Taxonomy" id="1480154"/>
    <lineage>
        <taxon>Eukaryota</taxon>
        <taxon>Viridiplantae</taxon>
        <taxon>Streptophyta</taxon>
        <taxon>Embryophyta</taxon>
        <taxon>Marchantiophyta</taxon>
        <taxon>Marchantiopsida</taxon>
        <taxon>Marchantiidae</taxon>
        <taxon>Marchantiales</taxon>
        <taxon>Marchantiaceae</taxon>
        <taxon>Marchantia</taxon>
    </lineage>
</organism>
<feature type="compositionally biased region" description="Acidic residues" evidence="1">
    <location>
        <begin position="51"/>
        <end position="68"/>
    </location>
</feature>